<protein>
    <submittedName>
        <fullName evidence="2">Uncharacterized protein</fullName>
    </submittedName>
</protein>
<evidence type="ECO:0000313" key="2">
    <source>
        <dbReference type="EMBL" id="OHT00061.1"/>
    </source>
</evidence>
<organism evidence="2 3">
    <name type="scientific">Tritrichomonas foetus</name>
    <dbReference type="NCBI Taxonomy" id="1144522"/>
    <lineage>
        <taxon>Eukaryota</taxon>
        <taxon>Metamonada</taxon>
        <taxon>Parabasalia</taxon>
        <taxon>Tritrichomonadida</taxon>
        <taxon>Tritrichomonadidae</taxon>
        <taxon>Tritrichomonas</taxon>
    </lineage>
</organism>
<dbReference type="VEuPathDB" id="TrichDB:TRFO_33292"/>
<proteinExistence type="predicted"/>
<dbReference type="RefSeq" id="XP_068353197.1">
    <property type="nucleotide sequence ID" value="XM_068508995.1"/>
</dbReference>
<evidence type="ECO:0000313" key="3">
    <source>
        <dbReference type="Proteomes" id="UP000179807"/>
    </source>
</evidence>
<feature type="region of interest" description="Disordered" evidence="1">
    <location>
        <begin position="222"/>
        <end position="241"/>
    </location>
</feature>
<dbReference type="Proteomes" id="UP000179807">
    <property type="component" value="Unassembled WGS sequence"/>
</dbReference>
<evidence type="ECO:0000256" key="1">
    <source>
        <dbReference type="SAM" id="MobiDB-lite"/>
    </source>
</evidence>
<comment type="caution">
    <text evidence="2">The sequence shown here is derived from an EMBL/GenBank/DDBJ whole genome shotgun (WGS) entry which is preliminary data.</text>
</comment>
<reference evidence="2" key="1">
    <citation type="submission" date="2016-10" db="EMBL/GenBank/DDBJ databases">
        <authorList>
            <person name="Benchimol M."/>
            <person name="Almeida L.G."/>
            <person name="Vasconcelos A.T."/>
            <person name="Perreira-Neves A."/>
            <person name="Rosa I.A."/>
            <person name="Tasca T."/>
            <person name="Bogo M.R."/>
            <person name="de Souza W."/>
        </authorList>
    </citation>
    <scope>NUCLEOTIDE SEQUENCE [LARGE SCALE GENOMIC DNA]</scope>
    <source>
        <strain evidence="2">K</strain>
    </source>
</reference>
<feature type="compositionally biased region" description="Low complexity" evidence="1">
    <location>
        <begin position="224"/>
        <end position="237"/>
    </location>
</feature>
<dbReference type="AlphaFoldDB" id="A0A1J4JS39"/>
<keyword evidence="3" id="KW-1185">Reference proteome</keyword>
<feature type="compositionally biased region" description="Basic and acidic residues" evidence="1">
    <location>
        <begin position="171"/>
        <end position="183"/>
    </location>
</feature>
<feature type="region of interest" description="Disordered" evidence="1">
    <location>
        <begin position="168"/>
        <end position="187"/>
    </location>
</feature>
<sequence length="369" mass="42145">MLSHLRKHPNLSNKIKTFGHFWGTLLHWASKDKLVCTSDLFKILSGHLCPVCQNFKTNAHLGYQHHINKHDEFRRAGIIKPAPTQISLTPAILLEDDDDILSIIDSSLNITHTNSISQNNINNVVDHLSQNANENTRLNVVTDENNDTNLYLNNITNINEHITTPIINEPQADRSPDSQETIKNDSSQLNIDTPILNNQTQHMNSSQQNPILQDLTNINPPMNSNPTPQTVPTTSSQHIQDDGNIISYDRNTLLRKAVKWLEKSDSEEDKNVFFPRLKTRERTLLKNHMTNLLETKIRNLVLNINESSDTDEELIITQGILAKISILIRKVIRTKLRIPYRKMFAAPRRPNRQNTRREACFNATTSLAM</sequence>
<dbReference type="EMBL" id="MLAK01000972">
    <property type="protein sequence ID" value="OHT00061.1"/>
    <property type="molecule type" value="Genomic_DNA"/>
</dbReference>
<accession>A0A1J4JS39</accession>
<gene>
    <name evidence="2" type="ORF">TRFO_33292</name>
</gene>
<name>A0A1J4JS39_9EUKA</name>
<dbReference type="GeneID" id="94843699"/>